<dbReference type="AlphaFoldDB" id="A0ABD1GU34"/>
<name>A0ABD1GU34_SALDI</name>
<accession>A0ABD1GU34</accession>
<feature type="region of interest" description="Disordered" evidence="1">
    <location>
        <begin position="1"/>
        <end position="44"/>
    </location>
</feature>
<proteinExistence type="predicted"/>
<reference evidence="2 3" key="1">
    <citation type="submission" date="2024-06" db="EMBL/GenBank/DDBJ databases">
        <title>A chromosome level genome sequence of Diviner's sage (Salvia divinorum).</title>
        <authorList>
            <person name="Ford S.A."/>
            <person name="Ro D.-K."/>
            <person name="Ness R.W."/>
            <person name="Phillips M.A."/>
        </authorList>
    </citation>
    <scope>NUCLEOTIDE SEQUENCE [LARGE SCALE GENOMIC DNA]</scope>
    <source>
        <strain evidence="2">SAF-2024a</strain>
        <tissue evidence="2">Leaf</tissue>
    </source>
</reference>
<sequence>MQSGLLRPQGGMSGSKRQFGGCTASIGTEGIANSPRQEFRKGERPRRMWTLREEEILASTLLELVARGWKSDNGFRAGGVGFNVDGNHKIDCDDDQWDQIGQADKDEKFMRTKSWPFWETWKCIFGKDRASGGGAEDIDKASERVRAQLASGSQVNENDYHPSFEDFPFDATAPAVETADHNDNSSGNSGKQTSTNKPSTLKRKQESTDAILMEFLGNLHAETNSRLELISARIGYEFDMGKARQDVFGKLGDVDGLTLDQRYELCDILADKPQRLEVFMGMPSTAHLGYVLRLIEHNR</sequence>
<evidence type="ECO:0000313" key="3">
    <source>
        <dbReference type="Proteomes" id="UP001567538"/>
    </source>
</evidence>
<organism evidence="2 3">
    <name type="scientific">Salvia divinorum</name>
    <name type="common">Maria pastora</name>
    <name type="synonym">Diviner's sage</name>
    <dbReference type="NCBI Taxonomy" id="28513"/>
    <lineage>
        <taxon>Eukaryota</taxon>
        <taxon>Viridiplantae</taxon>
        <taxon>Streptophyta</taxon>
        <taxon>Embryophyta</taxon>
        <taxon>Tracheophyta</taxon>
        <taxon>Spermatophyta</taxon>
        <taxon>Magnoliopsida</taxon>
        <taxon>eudicotyledons</taxon>
        <taxon>Gunneridae</taxon>
        <taxon>Pentapetalae</taxon>
        <taxon>asterids</taxon>
        <taxon>lamiids</taxon>
        <taxon>Lamiales</taxon>
        <taxon>Lamiaceae</taxon>
        <taxon>Nepetoideae</taxon>
        <taxon>Mentheae</taxon>
        <taxon>Salviinae</taxon>
        <taxon>Salvia</taxon>
        <taxon>Salvia subgen. Calosphace</taxon>
    </lineage>
</organism>
<evidence type="ECO:0000313" key="2">
    <source>
        <dbReference type="EMBL" id="KAL1547627.1"/>
    </source>
</evidence>
<keyword evidence="3" id="KW-1185">Reference proteome</keyword>
<evidence type="ECO:0000256" key="1">
    <source>
        <dbReference type="SAM" id="MobiDB-lite"/>
    </source>
</evidence>
<dbReference type="EMBL" id="JBEAFC010000007">
    <property type="protein sequence ID" value="KAL1547627.1"/>
    <property type="molecule type" value="Genomic_DNA"/>
</dbReference>
<feature type="compositionally biased region" description="Polar residues" evidence="1">
    <location>
        <begin position="184"/>
        <end position="199"/>
    </location>
</feature>
<feature type="region of interest" description="Disordered" evidence="1">
    <location>
        <begin position="177"/>
        <end position="204"/>
    </location>
</feature>
<gene>
    <name evidence="2" type="ORF">AAHA92_15959</name>
</gene>
<protein>
    <submittedName>
        <fullName evidence="2">Uncharacterized protein</fullName>
    </submittedName>
</protein>
<comment type="caution">
    <text evidence="2">The sequence shown here is derived from an EMBL/GenBank/DDBJ whole genome shotgun (WGS) entry which is preliminary data.</text>
</comment>
<dbReference type="PANTHER" id="PTHR46250">
    <property type="entry name" value="MYB/SANT-LIKE DNA-BINDING DOMAIN PROTEIN-RELATED"/>
    <property type="match status" value="1"/>
</dbReference>
<dbReference type="Proteomes" id="UP001567538">
    <property type="component" value="Unassembled WGS sequence"/>
</dbReference>